<feature type="compositionally biased region" description="Basic and acidic residues" evidence="1">
    <location>
        <begin position="617"/>
        <end position="633"/>
    </location>
</feature>
<dbReference type="InterPro" id="IPR036028">
    <property type="entry name" value="SH3-like_dom_sf"/>
</dbReference>
<feature type="compositionally biased region" description="Polar residues" evidence="1">
    <location>
        <begin position="388"/>
        <end position="398"/>
    </location>
</feature>
<dbReference type="SUPFAM" id="SSF50044">
    <property type="entry name" value="SH3-domain"/>
    <property type="match status" value="1"/>
</dbReference>
<evidence type="ECO:0000313" key="3">
    <source>
        <dbReference type="EMBL" id="KAJ1992586.1"/>
    </source>
</evidence>
<evidence type="ECO:0000256" key="2">
    <source>
        <dbReference type="SAM" id="Phobius"/>
    </source>
</evidence>
<evidence type="ECO:0008006" key="5">
    <source>
        <dbReference type="Google" id="ProtNLM"/>
    </source>
</evidence>
<keyword evidence="2" id="KW-1133">Transmembrane helix</keyword>
<feature type="compositionally biased region" description="Polar residues" evidence="1">
    <location>
        <begin position="584"/>
        <end position="601"/>
    </location>
</feature>
<gene>
    <name evidence="3" type="ORF">EDC05_002732</name>
</gene>
<dbReference type="EMBL" id="JANBQD010000026">
    <property type="protein sequence ID" value="KAJ1992586.1"/>
    <property type="molecule type" value="Genomic_DNA"/>
</dbReference>
<evidence type="ECO:0000256" key="1">
    <source>
        <dbReference type="SAM" id="MobiDB-lite"/>
    </source>
</evidence>
<dbReference type="Gene3D" id="2.30.30.40">
    <property type="entry name" value="SH3 Domains"/>
    <property type="match status" value="1"/>
</dbReference>
<protein>
    <recommendedName>
        <fullName evidence="5">SH3 domain-containing protein</fullName>
    </recommendedName>
</protein>
<feature type="region of interest" description="Disordered" evidence="1">
    <location>
        <begin position="479"/>
        <end position="516"/>
    </location>
</feature>
<name>A0ABQ8PNY6_9FUNG</name>
<feature type="region of interest" description="Disordered" evidence="1">
    <location>
        <begin position="582"/>
        <end position="692"/>
    </location>
</feature>
<evidence type="ECO:0000313" key="4">
    <source>
        <dbReference type="Proteomes" id="UP001151295"/>
    </source>
</evidence>
<feature type="compositionally biased region" description="Basic and acidic residues" evidence="1">
    <location>
        <begin position="353"/>
        <end position="374"/>
    </location>
</feature>
<reference evidence="3" key="1">
    <citation type="submission" date="2022-07" db="EMBL/GenBank/DDBJ databases">
        <title>Phylogenomic reconstructions and comparative analyses of Kickxellomycotina fungi.</title>
        <authorList>
            <person name="Reynolds N.K."/>
            <person name="Stajich J.E."/>
            <person name="Barry K."/>
            <person name="Grigoriev I.V."/>
            <person name="Crous P."/>
            <person name="Smith M.E."/>
        </authorList>
    </citation>
    <scope>NUCLEOTIDE SEQUENCE</scope>
    <source>
        <strain evidence="3">BCRC 34882</strain>
    </source>
</reference>
<sequence length="804" mass="89106">MQVISSLRIPTSDRDIVSLSPAVSSQLVPVNHSDRSDRVMDDLAQIINHPGSSKDEQPAVSKPPPMSQNIVDARVNLMSIPTDFSLEVALNSPYAFEIVGSKVSLKQTSTLAVSSAWHLERDVVPTHRKQTAPPPAIFETQVPVQPTGSNGFRSQVDNNNVLVKTETVVIVGSRMLQSEAVSKTTTVLLPPPFNQQKLDSVVSRADIQLRVSNAHNSIFAPEMPTIGQTPAPTHGSTSASYGQPNSNLINIITTHAEDDHTPTYSINPAEKRITNGNGTSSRVKAYKLADGFICLIIIAFMFILTIIFYFYMRHRRRHRADPTYRRNSDSNSSHKSGFSIRNSSSPSSQRNPSSRDDTRGRGSAGDNEKPERQVPDSGASVDYRNKNRANSNSKIPHNTTNAATVTMYALQHHQNADGVYVEQIDRPRIPHVDEQDAYATEALDRKYLSYRTNKGLETIRSAAIVDAETHTKATFTKPTKVIPTKPHQPSTHDGRSQWERSKNEGEGNASNSAKYNCTMREPAKVLLPMQKHAQIDDDSDNQSRRIRVLVPVPLDARPNHRYREMGLSRSSSVASNNLDHRQTLLDTSSVNPGITSENADSLNGLYQKPRKLVRGSTKRDKKVELSKDLDNKESNPTTNSSLSLRAMLRPQSHAQKNHRDEQKIKQKEQVYDTTSSDPDLEQKAPNNQGDTQQLAASIESISDNYQLAVRHKPPLGPLRAVEPHVPALSDELVVERGDRMYVFGEFADGWVLSMNITRGSECGMVPRRCIFFPTAPFMTKEAIQASNASPISKKESPSSIVMLE</sequence>
<dbReference type="Proteomes" id="UP001151295">
    <property type="component" value="Unassembled WGS sequence"/>
</dbReference>
<feature type="region of interest" description="Disordered" evidence="1">
    <location>
        <begin position="784"/>
        <end position="804"/>
    </location>
</feature>
<comment type="caution">
    <text evidence="3">The sequence shown here is derived from an EMBL/GenBank/DDBJ whole genome shotgun (WGS) entry which is preliminary data.</text>
</comment>
<feature type="transmembrane region" description="Helical" evidence="2">
    <location>
        <begin position="288"/>
        <end position="311"/>
    </location>
</feature>
<keyword evidence="2" id="KW-0812">Transmembrane</keyword>
<accession>A0ABQ8PNY6</accession>
<keyword evidence="4" id="KW-1185">Reference proteome</keyword>
<proteinExistence type="predicted"/>
<feature type="region of interest" description="Disordered" evidence="1">
    <location>
        <begin position="320"/>
        <end position="398"/>
    </location>
</feature>
<feature type="compositionally biased region" description="Basic and acidic residues" evidence="1">
    <location>
        <begin position="657"/>
        <end position="670"/>
    </location>
</feature>
<feature type="compositionally biased region" description="Polar residues" evidence="1">
    <location>
        <begin position="634"/>
        <end position="643"/>
    </location>
</feature>
<organism evidence="3 4">
    <name type="scientific">Coemansia umbellata</name>
    <dbReference type="NCBI Taxonomy" id="1424467"/>
    <lineage>
        <taxon>Eukaryota</taxon>
        <taxon>Fungi</taxon>
        <taxon>Fungi incertae sedis</taxon>
        <taxon>Zoopagomycota</taxon>
        <taxon>Kickxellomycotina</taxon>
        <taxon>Kickxellomycetes</taxon>
        <taxon>Kickxellales</taxon>
        <taxon>Kickxellaceae</taxon>
        <taxon>Coemansia</taxon>
    </lineage>
</organism>
<feature type="compositionally biased region" description="Low complexity" evidence="1">
    <location>
        <begin position="339"/>
        <end position="352"/>
    </location>
</feature>
<feature type="compositionally biased region" description="Basic and acidic residues" evidence="1">
    <location>
        <begin position="490"/>
        <end position="505"/>
    </location>
</feature>
<keyword evidence="2" id="KW-0472">Membrane</keyword>